<evidence type="ECO:0000256" key="3">
    <source>
        <dbReference type="ARBA" id="ARBA00022982"/>
    </source>
</evidence>
<evidence type="ECO:0000259" key="6">
    <source>
        <dbReference type="Pfam" id="PF00462"/>
    </source>
</evidence>
<comment type="similarity">
    <text evidence="1">Belongs to the glutaredoxin family.</text>
</comment>
<dbReference type="InterPro" id="IPR002109">
    <property type="entry name" value="Glutaredoxin"/>
</dbReference>
<dbReference type="GO" id="GO:0045454">
    <property type="term" value="P:cell redox homeostasis"/>
    <property type="evidence" value="ECO:0007669"/>
    <property type="project" value="InterPro"/>
</dbReference>
<dbReference type="InterPro" id="IPR011767">
    <property type="entry name" value="GLR_AS"/>
</dbReference>
<keyword evidence="5" id="KW-0676">Redox-active center</keyword>
<dbReference type="EMBL" id="UOEM01000085">
    <property type="protein sequence ID" value="VAW15467.1"/>
    <property type="molecule type" value="Genomic_DNA"/>
</dbReference>
<keyword evidence="4" id="KW-1015">Disulfide bond</keyword>
<reference evidence="7" key="1">
    <citation type="submission" date="2018-06" db="EMBL/GenBank/DDBJ databases">
        <authorList>
            <person name="Zhirakovskaya E."/>
        </authorList>
    </citation>
    <scope>NUCLEOTIDE SEQUENCE</scope>
</reference>
<evidence type="ECO:0000256" key="2">
    <source>
        <dbReference type="ARBA" id="ARBA00022448"/>
    </source>
</evidence>
<keyword evidence="2" id="KW-0813">Transport</keyword>
<evidence type="ECO:0000256" key="5">
    <source>
        <dbReference type="ARBA" id="ARBA00023284"/>
    </source>
</evidence>
<dbReference type="PANTHER" id="PTHR45694">
    <property type="entry name" value="GLUTAREDOXIN 2"/>
    <property type="match status" value="1"/>
</dbReference>
<dbReference type="PROSITE" id="PS51354">
    <property type="entry name" value="GLUTAREDOXIN_2"/>
    <property type="match status" value="1"/>
</dbReference>
<dbReference type="Gene3D" id="3.40.30.10">
    <property type="entry name" value="Glutaredoxin"/>
    <property type="match status" value="1"/>
</dbReference>
<evidence type="ECO:0000313" key="7">
    <source>
        <dbReference type="EMBL" id="VAW15467.1"/>
    </source>
</evidence>
<protein>
    <recommendedName>
        <fullName evidence="6">Glutaredoxin domain-containing protein</fullName>
    </recommendedName>
</protein>
<evidence type="ECO:0000256" key="1">
    <source>
        <dbReference type="ARBA" id="ARBA00007787"/>
    </source>
</evidence>
<dbReference type="InterPro" id="IPR011900">
    <property type="entry name" value="GRX_bact"/>
</dbReference>
<dbReference type="CDD" id="cd03418">
    <property type="entry name" value="GRX_GRXb_1_3_like"/>
    <property type="match status" value="1"/>
</dbReference>
<evidence type="ECO:0000256" key="4">
    <source>
        <dbReference type="ARBA" id="ARBA00023157"/>
    </source>
</evidence>
<dbReference type="InterPro" id="IPR014025">
    <property type="entry name" value="Glutaredoxin_subgr"/>
</dbReference>
<dbReference type="GO" id="GO:0034599">
    <property type="term" value="P:cellular response to oxidative stress"/>
    <property type="evidence" value="ECO:0007669"/>
    <property type="project" value="TreeGrafter"/>
</dbReference>
<organism evidence="7">
    <name type="scientific">hydrothermal vent metagenome</name>
    <dbReference type="NCBI Taxonomy" id="652676"/>
    <lineage>
        <taxon>unclassified sequences</taxon>
        <taxon>metagenomes</taxon>
        <taxon>ecological metagenomes</taxon>
    </lineage>
</organism>
<dbReference type="AlphaFoldDB" id="A0A3B0TPZ3"/>
<dbReference type="GO" id="GO:0005737">
    <property type="term" value="C:cytoplasm"/>
    <property type="evidence" value="ECO:0007669"/>
    <property type="project" value="TreeGrafter"/>
</dbReference>
<dbReference type="GO" id="GO:0015038">
    <property type="term" value="F:glutathione disulfide oxidoreductase activity"/>
    <property type="evidence" value="ECO:0007669"/>
    <property type="project" value="TreeGrafter"/>
</dbReference>
<dbReference type="SUPFAM" id="SSF52833">
    <property type="entry name" value="Thioredoxin-like"/>
    <property type="match status" value="1"/>
</dbReference>
<gene>
    <name evidence="7" type="ORF">MNBD_ALPHA09-1306</name>
</gene>
<proteinExistence type="inferred from homology"/>
<dbReference type="NCBIfam" id="TIGR02181">
    <property type="entry name" value="GRX_bact"/>
    <property type="match status" value="1"/>
</dbReference>
<accession>A0A3B0TPZ3</accession>
<dbReference type="PANTHER" id="PTHR45694:SF18">
    <property type="entry name" value="GLUTAREDOXIN-1-RELATED"/>
    <property type="match status" value="1"/>
</dbReference>
<feature type="domain" description="Glutaredoxin" evidence="6">
    <location>
        <begin position="4"/>
        <end position="64"/>
    </location>
</feature>
<dbReference type="PRINTS" id="PR00160">
    <property type="entry name" value="GLUTAREDOXIN"/>
</dbReference>
<sequence>MSKVEIYTTMRCPYCTAAKRLLQGKAVAYIEHDVTVNLSARAQMTARAGGRTSVPQIFVGDTHVGGFDDLNTLERAGGLDKMLTPA</sequence>
<dbReference type="Pfam" id="PF00462">
    <property type="entry name" value="Glutaredoxin"/>
    <property type="match status" value="1"/>
</dbReference>
<dbReference type="InterPro" id="IPR036249">
    <property type="entry name" value="Thioredoxin-like_sf"/>
</dbReference>
<name>A0A3B0TPZ3_9ZZZZ</name>
<keyword evidence="3" id="KW-0249">Electron transport</keyword>
<dbReference type="PROSITE" id="PS00195">
    <property type="entry name" value="GLUTAREDOXIN_1"/>
    <property type="match status" value="1"/>
</dbReference>